<evidence type="ECO:0000256" key="6">
    <source>
        <dbReference type="SAM" id="Phobius"/>
    </source>
</evidence>
<evidence type="ECO:0000256" key="5">
    <source>
        <dbReference type="ARBA" id="ARBA00023136"/>
    </source>
</evidence>
<evidence type="ECO:0000256" key="4">
    <source>
        <dbReference type="ARBA" id="ARBA00022989"/>
    </source>
</evidence>
<comment type="subcellular location">
    <subcellularLocation>
        <location evidence="1">Cell membrane</location>
        <topology evidence="1">Multi-pass membrane protein</topology>
    </subcellularLocation>
</comment>
<name>A0A0G1XX75_9BACT</name>
<feature type="transmembrane region" description="Helical" evidence="6">
    <location>
        <begin position="384"/>
        <end position="403"/>
    </location>
</feature>
<keyword evidence="4 6" id="KW-1133">Transmembrane helix</keyword>
<organism evidence="7 8">
    <name type="scientific">Candidatus Uhrbacteria bacterium GW2011_GWC2_53_7</name>
    <dbReference type="NCBI Taxonomy" id="1618986"/>
    <lineage>
        <taxon>Bacteria</taxon>
        <taxon>Candidatus Uhriibacteriota</taxon>
    </lineage>
</organism>
<feature type="transmembrane region" description="Helical" evidence="6">
    <location>
        <begin position="358"/>
        <end position="378"/>
    </location>
</feature>
<protein>
    <submittedName>
        <fullName evidence="7">Polysaccharide biosynthesis protein</fullName>
    </submittedName>
</protein>
<dbReference type="InterPro" id="IPR002797">
    <property type="entry name" value="Polysacc_synth"/>
</dbReference>
<proteinExistence type="predicted"/>
<sequence>METKAIARNYLVQFGSRVVAVTLGLLTLAVMTRALGDTGFGQFTTAVTYLQVVAVLVDLGLTLVFIQMISTPGADEDRISSALLGLRLLSNALVFAIAVFFAFLTPYELVIRLAIAVGAVGYLALSTTGMLTGFFQKHLAMWRAASAEIINRVLTLIFIILAAWADYGVVAMVSVIAFSNLVQMLILIVLAQRFVRLRPTIDVAIWKSAVSVSWPIGLSIFFNLLYLKSDVLILGLYYPQSEVGVYGAAYRVLDVFTALPVMYMGLVLPHLVASWANRLKDEFNRTLQQTFDFFSVAVLPILFGTPLVAVPLMILVAGGEFERSGAVLPILMLAMLPIFTGAMTGHAIVALNKQRVMLWGYAFTAAVALAGYFIFIPLFGITGAAWMTVASEILINTLTAFVVMRTSGWRPRLTIPAKALIASVLMTLVLLALPSLHVLITILLAAVFYSAAIVALGGIKLKLVQDLLERR</sequence>
<dbReference type="GO" id="GO:0005886">
    <property type="term" value="C:plasma membrane"/>
    <property type="evidence" value="ECO:0007669"/>
    <property type="project" value="UniProtKB-SubCell"/>
</dbReference>
<keyword evidence="3 6" id="KW-0812">Transmembrane</keyword>
<dbReference type="AlphaFoldDB" id="A0A0G1XX75"/>
<comment type="caution">
    <text evidence="7">The sequence shown here is derived from an EMBL/GenBank/DDBJ whole genome shotgun (WGS) entry which is preliminary data.</text>
</comment>
<evidence type="ECO:0000256" key="3">
    <source>
        <dbReference type="ARBA" id="ARBA00022692"/>
    </source>
</evidence>
<feature type="transmembrane region" description="Helical" evidence="6">
    <location>
        <begin position="147"/>
        <end position="165"/>
    </location>
</feature>
<dbReference type="EMBL" id="LCRN01000037">
    <property type="protein sequence ID" value="KKW35515.1"/>
    <property type="molecule type" value="Genomic_DNA"/>
</dbReference>
<reference evidence="7 8" key="1">
    <citation type="journal article" date="2015" name="Nature">
        <title>rRNA introns, odd ribosomes, and small enigmatic genomes across a large radiation of phyla.</title>
        <authorList>
            <person name="Brown C.T."/>
            <person name="Hug L.A."/>
            <person name="Thomas B.C."/>
            <person name="Sharon I."/>
            <person name="Castelle C.J."/>
            <person name="Singh A."/>
            <person name="Wilkins M.J."/>
            <person name="Williams K.H."/>
            <person name="Banfield J.F."/>
        </authorList>
    </citation>
    <scope>NUCLEOTIDE SEQUENCE [LARGE SCALE GENOMIC DNA]</scope>
</reference>
<feature type="transmembrane region" description="Helical" evidence="6">
    <location>
        <begin position="171"/>
        <end position="191"/>
    </location>
</feature>
<feature type="transmembrane region" description="Helical" evidence="6">
    <location>
        <begin position="293"/>
        <end position="314"/>
    </location>
</feature>
<dbReference type="CDD" id="cd13128">
    <property type="entry name" value="MATE_Wzx_like"/>
    <property type="match status" value="1"/>
</dbReference>
<feature type="transmembrane region" description="Helical" evidence="6">
    <location>
        <begin position="109"/>
        <end position="135"/>
    </location>
</feature>
<feature type="transmembrane region" description="Helical" evidence="6">
    <location>
        <begin position="247"/>
        <end position="272"/>
    </location>
</feature>
<dbReference type="PANTHER" id="PTHR30250">
    <property type="entry name" value="PST FAMILY PREDICTED COLANIC ACID TRANSPORTER"/>
    <property type="match status" value="1"/>
</dbReference>
<dbReference type="Proteomes" id="UP000033865">
    <property type="component" value="Unassembled WGS sequence"/>
</dbReference>
<accession>A0A0G1XX75</accession>
<feature type="transmembrane region" description="Helical" evidence="6">
    <location>
        <begin position="415"/>
        <end position="433"/>
    </location>
</feature>
<dbReference type="InterPro" id="IPR050833">
    <property type="entry name" value="Poly_Biosynth_Transport"/>
</dbReference>
<feature type="transmembrane region" description="Helical" evidence="6">
    <location>
        <begin position="203"/>
        <end position="227"/>
    </location>
</feature>
<dbReference type="Pfam" id="PF01943">
    <property type="entry name" value="Polysacc_synt"/>
    <property type="match status" value="1"/>
</dbReference>
<gene>
    <name evidence="7" type="ORF">UY82_C0037G0004</name>
</gene>
<feature type="transmembrane region" description="Helical" evidence="6">
    <location>
        <begin position="81"/>
        <end position="103"/>
    </location>
</feature>
<feature type="transmembrane region" description="Helical" evidence="6">
    <location>
        <begin position="326"/>
        <end position="351"/>
    </location>
</feature>
<feature type="transmembrane region" description="Helical" evidence="6">
    <location>
        <begin position="439"/>
        <end position="461"/>
    </location>
</feature>
<feature type="transmembrane region" description="Helical" evidence="6">
    <location>
        <begin position="46"/>
        <end position="69"/>
    </location>
</feature>
<evidence type="ECO:0000313" key="8">
    <source>
        <dbReference type="Proteomes" id="UP000033865"/>
    </source>
</evidence>
<evidence type="ECO:0000256" key="1">
    <source>
        <dbReference type="ARBA" id="ARBA00004651"/>
    </source>
</evidence>
<dbReference type="PANTHER" id="PTHR30250:SF11">
    <property type="entry name" value="O-ANTIGEN TRANSPORTER-RELATED"/>
    <property type="match status" value="1"/>
</dbReference>
<evidence type="ECO:0000313" key="7">
    <source>
        <dbReference type="EMBL" id="KKW35515.1"/>
    </source>
</evidence>
<keyword evidence="5 6" id="KW-0472">Membrane</keyword>
<keyword evidence="2" id="KW-1003">Cell membrane</keyword>
<evidence type="ECO:0000256" key="2">
    <source>
        <dbReference type="ARBA" id="ARBA00022475"/>
    </source>
</evidence>